<dbReference type="InterPro" id="IPR030678">
    <property type="entry name" value="Peptide/Ni-bd"/>
</dbReference>
<dbReference type="Pfam" id="PF00496">
    <property type="entry name" value="SBP_bac_5"/>
    <property type="match status" value="1"/>
</dbReference>
<comment type="subcellular location">
    <subcellularLocation>
        <location evidence="1">Cell membrane</location>
        <topology evidence="1">Lipid-anchor</topology>
    </subcellularLocation>
</comment>
<feature type="compositionally biased region" description="Low complexity" evidence="5">
    <location>
        <begin position="27"/>
        <end position="55"/>
    </location>
</feature>
<dbReference type="PANTHER" id="PTHR30290">
    <property type="entry name" value="PERIPLASMIC BINDING COMPONENT OF ABC TRANSPORTER"/>
    <property type="match status" value="1"/>
</dbReference>
<accession>A0A9D2HF34</accession>
<feature type="compositionally biased region" description="Basic and acidic residues" evidence="5">
    <location>
        <begin position="56"/>
        <end position="71"/>
    </location>
</feature>
<feature type="region of interest" description="Disordered" evidence="5">
    <location>
        <begin position="23"/>
        <end position="71"/>
    </location>
</feature>
<dbReference type="InterPro" id="IPR000914">
    <property type="entry name" value="SBP_5_dom"/>
</dbReference>
<evidence type="ECO:0000259" key="7">
    <source>
        <dbReference type="Pfam" id="PF00496"/>
    </source>
</evidence>
<dbReference type="Gene3D" id="3.10.105.10">
    <property type="entry name" value="Dipeptide-binding Protein, Domain 3"/>
    <property type="match status" value="1"/>
</dbReference>
<feature type="domain" description="Solute-binding protein family 5" evidence="7">
    <location>
        <begin position="120"/>
        <end position="470"/>
    </location>
</feature>
<evidence type="ECO:0000256" key="5">
    <source>
        <dbReference type="SAM" id="MobiDB-lite"/>
    </source>
</evidence>
<dbReference type="InterPro" id="IPR039424">
    <property type="entry name" value="SBP_5"/>
</dbReference>
<proteinExistence type="inferred from homology"/>
<dbReference type="PANTHER" id="PTHR30290:SF9">
    <property type="entry name" value="OLIGOPEPTIDE-BINDING PROTEIN APPA"/>
    <property type="match status" value="1"/>
</dbReference>
<dbReference type="CDD" id="cd00995">
    <property type="entry name" value="PBP2_NikA_DppA_OppA_like"/>
    <property type="match status" value="1"/>
</dbReference>
<dbReference type="AlphaFoldDB" id="A0A9D2HF34"/>
<feature type="chain" id="PRO_5039029544" evidence="6">
    <location>
        <begin position="20"/>
        <end position="557"/>
    </location>
</feature>
<sequence length="557" mass="62003">MRRKKVMIFAIAAMLTLSAGCTKRDAAQTSGSEGTETSSAQSTEAAQDAAAAQAEEAMKRAQKEVDPSTVKGKENNKDLVVAFGSDTTTLDPHCAGNSAAVNVLLPVVEQLVRYDADGNLQPWLAESYEILDPQTIQFHLRKGVKFHNGEEMKASDVVFSFKRATTDYAANVAYIMDMVDPDGLEIIDDYTVNVRTKVPFASFIYYMPYIGASIISEKAYQSDEAIEHPVGTGPYRFVEYKKGDYVKYEKNPDYWKGEPACDTLTIKAIPDVTQRYIALETGEVDIAVGLTVNEVSQIADNPDLTLATSPTTVFTTLNFNCAKAPFDNEKFRQAIDYAINEEAVVQAVFRGSAQYTPGPVTPNTKYFYDGEPHCRYDVEKAKELFAESGADMSKTYEIVTNESQTRIDEATIIQQQLAEAGMNVKITVMEYAAYMDYTTGEDKEMFFNGWGAVGFPDPDNNLYGPLHSSGIPENNNTYTNDPKLDEMLDQERSLEDGEEREQLCYDIQKYIRDLTPYVTLENSINLVGLHTYVQGFEAMPPTDQYYNFVSLIGTSDK</sequence>
<evidence type="ECO:0000256" key="6">
    <source>
        <dbReference type="SAM" id="SignalP"/>
    </source>
</evidence>
<dbReference type="Gene3D" id="3.40.190.10">
    <property type="entry name" value="Periplasmic binding protein-like II"/>
    <property type="match status" value="1"/>
</dbReference>
<evidence type="ECO:0000313" key="8">
    <source>
        <dbReference type="EMBL" id="HJA70395.1"/>
    </source>
</evidence>
<name>A0A9D2HF34_9FIRM</name>
<dbReference type="GO" id="GO:0015833">
    <property type="term" value="P:peptide transport"/>
    <property type="evidence" value="ECO:0007669"/>
    <property type="project" value="TreeGrafter"/>
</dbReference>
<reference evidence="8" key="1">
    <citation type="journal article" date="2021" name="PeerJ">
        <title>Extensive microbial diversity within the chicken gut microbiome revealed by metagenomics and culture.</title>
        <authorList>
            <person name="Gilroy R."/>
            <person name="Ravi A."/>
            <person name="Getino M."/>
            <person name="Pursley I."/>
            <person name="Horton D.L."/>
            <person name="Alikhan N.F."/>
            <person name="Baker D."/>
            <person name="Gharbi K."/>
            <person name="Hall N."/>
            <person name="Watson M."/>
            <person name="Adriaenssens E.M."/>
            <person name="Foster-Nyarko E."/>
            <person name="Jarju S."/>
            <person name="Secka A."/>
            <person name="Antonio M."/>
            <person name="Oren A."/>
            <person name="Chaudhuri R.R."/>
            <person name="La Ragione R."/>
            <person name="Hildebrand F."/>
            <person name="Pallen M.J."/>
        </authorList>
    </citation>
    <scope>NUCLEOTIDE SEQUENCE</scope>
    <source>
        <strain evidence="8">CHK178-16964</strain>
    </source>
</reference>
<feature type="signal peptide" evidence="6">
    <location>
        <begin position="1"/>
        <end position="19"/>
    </location>
</feature>
<evidence type="ECO:0000256" key="4">
    <source>
        <dbReference type="ARBA" id="ARBA00022729"/>
    </source>
</evidence>
<protein>
    <submittedName>
        <fullName evidence="8">ABC transporter substrate-binding protein</fullName>
    </submittedName>
</protein>
<dbReference type="Proteomes" id="UP000823900">
    <property type="component" value="Unassembled WGS sequence"/>
</dbReference>
<evidence type="ECO:0000256" key="1">
    <source>
        <dbReference type="ARBA" id="ARBA00004193"/>
    </source>
</evidence>
<comment type="caution">
    <text evidence="8">The sequence shown here is derived from an EMBL/GenBank/DDBJ whole genome shotgun (WGS) entry which is preliminary data.</text>
</comment>
<reference evidence="8" key="2">
    <citation type="submission" date="2021-04" db="EMBL/GenBank/DDBJ databases">
        <authorList>
            <person name="Gilroy R."/>
        </authorList>
    </citation>
    <scope>NUCLEOTIDE SEQUENCE</scope>
    <source>
        <strain evidence="8">CHK178-16964</strain>
    </source>
</reference>
<evidence type="ECO:0000313" key="9">
    <source>
        <dbReference type="Proteomes" id="UP000823900"/>
    </source>
</evidence>
<keyword evidence="3" id="KW-0813">Transport</keyword>
<dbReference type="GO" id="GO:1904680">
    <property type="term" value="F:peptide transmembrane transporter activity"/>
    <property type="evidence" value="ECO:0007669"/>
    <property type="project" value="TreeGrafter"/>
</dbReference>
<dbReference type="PIRSF" id="PIRSF002741">
    <property type="entry name" value="MppA"/>
    <property type="match status" value="1"/>
</dbReference>
<dbReference type="InterPro" id="IPR023765">
    <property type="entry name" value="SBP_5_CS"/>
</dbReference>
<dbReference type="SUPFAM" id="SSF53850">
    <property type="entry name" value="Periplasmic binding protein-like II"/>
    <property type="match status" value="1"/>
</dbReference>
<evidence type="ECO:0000256" key="3">
    <source>
        <dbReference type="ARBA" id="ARBA00022448"/>
    </source>
</evidence>
<comment type="similarity">
    <text evidence="2">Belongs to the bacterial solute-binding protein 5 family.</text>
</comment>
<evidence type="ECO:0000256" key="2">
    <source>
        <dbReference type="ARBA" id="ARBA00005695"/>
    </source>
</evidence>
<gene>
    <name evidence="8" type="ORF">IAA07_02290</name>
</gene>
<dbReference type="Gene3D" id="3.90.76.10">
    <property type="entry name" value="Dipeptide-binding Protein, Domain 1"/>
    <property type="match status" value="1"/>
</dbReference>
<dbReference type="PROSITE" id="PS51257">
    <property type="entry name" value="PROKAR_LIPOPROTEIN"/>
    <property type="match status" value="1"/>
</dbReference>
<dbReference type="PROSITE" id="PS01040">
    <property type="entry name" value="SBP_BACTERIAL_5"/>
    <property type="match status" value="1"/>
</dbReference>
<dbReference type="GO" id="GO:0043190">
    <property type="term" value="C:ATP-binding cassette (ABC) transporter complex"/>
    <property type="evidence" value="ECO:0007669"/>
    <property type="project" value="InterPro"/>
</dbReference>
<keyword evidence="4 6" id="KW-0732">Signal</keyword>
<dbReference type="GO" id="GO:0042597">
    <property type="term" value="C:periplasmic space"/>
    <property type="evidence" value="ECO:0007669"/>
    <property type="project" value="UniProtKB-ARBA"/>
</dbReference>
<organism evidence="8 9">
    <name type="scientific">Candidatus Lachnoclostridium stercoravium</name>
    <dbReference type="NCBI Taxonomy" id="2838633"/>
    <lineage>
        <taxon>Bacteria</taxon>
        <taxon>Bacillati</taxon>
        <taxon>Bacillota</taxon>
        <taxon>Clostridia</taxon>
        <taxon>Lachnospirales</taxon>
        <taxon>Lachnospiraceae</taxon>
    </lineage>
</organism>
<dbReference type="EMBL" id="DWZA01000020">
    <property type="protein sequence ID" value="HJA70395.1"/>
    <property type="molecule type" value="Genomic_DNA"/>
</dbReference>